<evidence type="ECO:0000256" key="1">
    <source>
        <dbReference type="SAM" id="MobiDB-lite"/>
    </source>
</evidence>
<feature type="transmembrane region" description="Helical" evidence="2">
    <location>
        <begin position="198"/>
        <end position="216"/>
    </location>
</feature>
<keyword evidence="2" id="KW-0812">Transmembrane</keyword>
<sequence>MTEVEADVNGQAAATATGQSSASSSEPADTGAPSALPRLARLVGAAVAPTTAVTALLFYFGWSHAYYFFEYFGVHSTTLGLTTSDYLMRSQDGLFVPAVVLAIAGLIAFRAHHFLRRRIDADPANPRWRRASWVVTAIGGAATAAGALSIVVETPLNQRVAAAPLTLAIGVLLLAYTAYVRRSLLTRADATSPRGLTLAEWATIFVLVGLSMFWAANDYSAAVGRSRAAQFVAELPTYPSTIVYSEKSLNIAAPGVRQIHCPASDAAYGYRYDGLKLMLQSGNQLVLIPTEWTRRDGVAVVLPRSGAIRLQFVPTAGLGGAGADEKYACSPA</sequence>
<feature type="transmembrane region" description="Helical" evidence="2">
    <location>
        <begin position="42"/>
        <end position="62"/>
    </location>
</feature>
<keyword evidence="2" id="KW-1133">Transmembrane helix</keyword>
<keyword evidence="2" id="KW-0472">Membrane</keyword>
<feature type="transmembrane region" description="Helical" evidence="2">
    <location>
        <begin position="158"/>
        <end position="177"/>
    </location>
</feature>
<proteinExistence type="predicted"/>
<organism evidence="3 4">
    <name type="scientific">Mycolicibacterium neworleansense</name>
    <dbReference type="NCBI Taxonomy" id="146018"/>
    <lineage>
        <taxon>Bacteria</taxon>
        <taxon>Bacillati</taxon>
        <taxon>Actinomycetota</taxon>
        <taxon>Actinomycetes</taxon>
        <taxon>Mycobacteriales</taxon>
        <taxon>Mycobacteriaceae</taxon>
        <taxon>Mycolicibacterium</taxon>
    </lineage>
</organism>
<protein>
    <recommendedName>
        <fullName evidence="5">Transmembrane protein</fullName>
    </recommendedName>
</protein>
<dbReference type="EMBL" id="CWKH01000002">
    <property type="protein sequence ID" value="CRZ17285.1"/>
    <property type="molecule type" value="Genomic_DNA"/>
</dbReference>
<reference evidence="4" key="1">
    <citation type="submission" date="2015-07" db="EMBL/GenBank/DDBJ databases">
        <authorList>
            <person name="Urmite Genomes"/>
        </authorList>
    </citation>
    <scope>NUCLEOTIDE SEQUENCE [LARGE SCALE GENOMIC DNA]</scope>
    <source>
        <strain evidence="4">type strain: ATCC 49404</strain>
    </source>
</reference>
<name>A0A0H5RT04_9MYCO</name>
<evidence type="ECO:0000256" key="2">
    <source>
        <dbReference type="SAM" id="Phobius"/>
    </source>
</evidence>
<feature type="region of interest" description="Disordered" evidence="1">
    <location>
        <begin position="1"/>
        <end position="33"/>
    </location>
</feature>
<feature type="transmembrane region" description="Helical" evidence="2">
    <location>
        <begin position="94"/>
        <end position="111"/>
    </location>
</feature>
<evidence type="ECO:0000313" key="3">
    <source>
        <dbReference type="EMBL" id="CRZ17285.1"/>
    </source>
</evidence>
<feature type="compositionally biased region" description="Low complexity" evidence="1">
    <location>
        <begin position="10"/>
        <end position="25"/>
    </location>
</feature>
<dbReference type="AlphaFoldDB" id="A0A0H5RT04"/>
<dbReference type="OrthoDB" id="4350047at2"/>
<evidence type="ECO:0000313" key="4">
    <source>
        <dbReference type="Proteomes" id="UP000199147"/>
    </source>
</evidence>
<accession>A0A0H5RT04</accession>
<keyword evidence="4" id="KW-1185">Reference proteome</keyword>
<evidence type="ECO:0008006" key="5">
    <source>
        <dbReference type="Google" id="ProtNLM"/>
    </source>
</evidence>
<feature type="transmembrane region" description="Helical" evidence="2">
    <location>
        <begin position="131"/>
        <end position="152"/>
    </location>
</feature>
<dbReference type="RefSeq" id="WP_090516819.1">
    <property type="nucleotide sequence ID" value="NZ_CWKH01000002.1"/>
</dbReference>
<dbReference type="STRING" id="146018.BN2156_04170"/>
<dbReference type="Proteomes" id="UP000199147">
    <property type="component" value="Unassembled WGS sequence"/>
</dbReference>
<gene>
    <name evidence="3" type="ORF">BN2156_04170</name>
</gene>